<dbReference type="RefSeq" id="WP_272180870.1">
    <property type="nucleotide sequence ID" value="NZ_JAQOMS010000002.1"/>
</dbReference>
<dbReference type="EMBL" id="JAQOMS010000002">
    <property type="protein sequence ID" value="MDC2889440.1"/>
    <property type="molecule type" value="Genomic_DNA"/>
</dbReference>
<gene>
    <name evidence="2" type="ORF">PN838_12450</name>
</gene>
<evidence type="ECO:0000313" key="3">
    <source>
        <dbReference type="Proteomes" id="UP001528411"/>
    </source>
</evidence>
<organism evidence="2 3">
    <name type="scientific">Psychrosphaera algicola</name>
    <dbReference type="NCBI Taxonomy" id="3023714"/>
    <lineage>
        <taxon>Bacteria</taxon>
        <taxon>Pseudomonadati</taxon>
        <taxon>Pseudomonadota</taxon>
        <taxon>Gammaproteobacteria</taxon>
        <taxon>Alteromonadales</taxon>
        <taxon>Pseudoalteromonadaceae</taxon>
        <taxon>Psychrosphaera</taxon>
    </lineage>
</organism>
<name>A0ABT5FD32_9GAMM</name>
<proteinExistence type="predicted"/>
<dbReference type="InterPro" id="IPR013783">
    <property type="entry name" value="Ig-like_fold"/>
</dbReference>
<protein>
    <submittedName>
        <fullName evidence="2">Uncharacterized protein</fullName>
    </submittedName>
</protein>
<evidence type="ECO:0000313" key="2">
    <source>
        <dbReference type="EMBL" id="MDC2889440.1"/>
    </source>
</evidence>
<reference evidence="2 3" key="1">
    <citation type="submission" date="2023-01" db="EMBL/GenBank/DDBJ databases">
        <title>Psychrosphaera sp. nov., isolated from marine algae.</title>
        <authorList>
            <person name="Bayburt H."/>
            <person name="Choi B.J."/>
            <person name="Kim J.M."/>
            <person name="Choi D.G."/>
            <person name="Jeon C.O."/>
        </authorList>
    </citation>
    <scope>NUCLEOTIDE SEQUENCE [LARGE SCALE GENOMIC DNA]</scope>
    <source>
        <strain evidence="2 3">G1-22</strain>
    </source>
</reference>
<keyword evidence="1" id="KW-0812">Transmembrane</keyword>
<keyword evidence="1" id="KW-0472">Membrane</keyword>
<dbReference type="Gene3D" id="2.60.40.10">
    <property type="entry name" value="Immunoglobulins"/>
    <property type="match status" value="1"/>
</dbReference>
<keyword evidence="3" id="KW-1185">Reference proteome</keyword>
<evidence type="ECO:0000256" key="1">
    <source>
        <dbReference type="SAM" id="Phobius"/>
    </source>
</evidence>
<keyword evidence="1" id="KW-1133">Transmembrane helix</keyword>
<feature type="transmembrane region" description="Helical" evidence="1">
    <location>
        <begin position="258"/>
        <end position="275"/>
    </location>
</feature>
<accession>A0ABT5FD32</accession>
<comment type="caution">
    <text evidence="2">The sequence shown here is derived from an EMBL/GenBank/DDBJ whole genome shotgun (WGS) entry which is preliminary data.</text>
</comment>
<sequence>MQQNLNLGYIPSATALSTYISVSNNSAVSTTLTLTAESSNYEIDSSDCANLAPGASCDALVTVSSSGARNLDTYINVTADDASITTTRTKVTAISINASNNIGTEFTANGDVAWFTGGDAIWSENPTDDGVRSGTIDNLQKSVLLAQVTGEGKFSFEWSVSSEENVDDPESPYDALYIYLNGELYDFISGEVDFTTVELELGEGINFIAWVYEKDPYTMEFEDTGYLKNVVFDATNVTNPTTPTGTGTTNKNARERSALGFGAFMLIMLPALVAIRRRKF</sequence>
<dbReference type="Proteomes" id="UP001528411">
    <property type="component" value="Unassembled WGS sequence"/>
</dbReference>